<dbReference type="Proteomes" id="UP000609346">
    <property type="component" value="Unassembled WGS sequence"/>
</dbReference>
<dbReference type="PANTHER" id="PTHR36834:SF1">
    <property type="entry name" value="INTEGRAL MEMBRANE PROTEIN"/>
    <property type="match status" value="1"/>
</dbReference>
<name>A0ABR8MN12_9BACL</name>
<feature type="region of interest" description="Disordered" evidence="1">
    <location>
        <begin position="313"/>
        <end position="345"/>
    </location>
</feature>
<feature type="compositionally biased region" description="Basic and acidic residues" evidence="1">
    <location>
        <begin position="328"/>
        <end position="338"/>
    </location>
</feature>
<evidence type="ECO:0000313" key="4">
    <source>
        <dbReference type="EMBL" id="MBD3917408.1"/>
    </source>
</evidence>
<dbReference type="Pfam" id="PF04892">
    <property type="entry name" value="VanZ"/>
    <property type="match status" value="1"/>
</dbReference>
<feature type="transmembrane region" description="Helical" evidence="2">
    <location>
        <begin position="69"/>
        <end position="90"/>
    </location>
</feature>
<comment type="caution">
    <text evidence="4">The sequence shown here is derived from an EMBL/GenBank/DDBJ whole genome shotgun (WGS) entry which is preliminary data.</text>
</comment>
<evidence type="ECO:0000256" key="2">
    <source>
        <dbReference type="SAM" id="Phobius"/>
    </source>
</evidence>
<dbReference type="InterPro" id="IPR006976">
    <property type="entry name" value="VanZ-like"/>
</dbReference>
<organism evidence="4 5">
    <name type="scientific">Paenibacillus terricola</name>
    <dbReference type="NCBI Taxonomy" id="2763503"/>
    <lineage>
        <taxon>Bacteria</taxon>
        <taxon>Bacillati</taxon>
        <taxon>Bacillota</taxon>
        <taxon>Bacilli</taxon>
        <taxon>Bacillales</taxon>
        <taxon>Paenibacillaceae</taxon>
        <taxon>Paenibacillus</taxon>
    </lineage>
</organism>
<dbReference type="PANTHER" id="PTHR36834">
    <property type="entry name" value="MEMBRANE PROTEIN-RELATED"/>
    <property type="match status" value="1"/>
</dbReference>
<keyword evidence="5" id="KW-1185">Reference proteome</keyword>
<protein>
    <submittedName>
        <fullName evidence="4">VanZ family protein</fullName>
    </submittedName>
</protein>
<proteinExistence type="predicted"/>
<keyword evidence="2" id="KW-1133">Transmembrane helix</keyword>
<evidence type="ECO:0000259" key="3">
    <source>
        <dbReference type="Pfam" id="PF04892"/>
    </source>
</evidence>
<dbReference type="RefSeq" id="WP_191201708.1">
    <property type="nucleotide sequence ID" value="NZ_JACXZA010000001.1"/>
</dbReference>
<accession>A0ABR8MN12</accession>
<feature type="domain" description="VanZ-like" evidence="3">
    <location>
        <begin position="14"/>
        <end position="144"/>
    </location>
</feature>
<feature type="transmembrane region" description="Helical" evidence="2">
    <location>
        <begin position="7"/>
        <end position="27"/>
    </location>
</feature>
<gene>
    <name evidence="4" type="ORF">H8B09_01475</name>
</gene>
<evidence type="ECO:0000313" key="5">
    <source>
        <dbReference type="Proteomes" id="UP000609346"/>
    </source>
</evidence>
<dbReference type="EMBL" id="JACXZA010000001">
    <property type="protein sequence ID" value="MBD3917408.1"/>
    <property type="molecule type" value="Genomic_DNA"/>
</dbReference>
<feature type="transmembrane region" description="Helical" evidence="2">
    <location>
        <begin position="129"/>
        <end position="147"/>
    </location>
</feature>
<sequence length="446" mass="49441">MNKKVISGLIVVAWLAYLAFLVKIILLKTESLSDIFLGRSSGYRSYNLVPFRIFVDYGTYLRSSNWLRAFSNIAGNLAVFVPFGLLLPSLSPRFQQRFSMPVMLALGLSILFESLQYVLALGSADIDDVLLNVAGAAVGVAAFRRVSRWTGSNQLQTRILILAMLAVGSVPAMWIATEEFGQMLGLTKYETIYEGFEPIPKREADAEGTLVQLTDKQLVYYQGLLTGNEATDQWLEKRQVRLNERTQVYRRTIVSGKSSSTIRYERLASKQYDSLPDHAMLTLWFEQQSNVPDVIVISDPLVPSKGTQTISTAMEGHTDHSQAPSTEEELRRSDRKVPPEAPTEEISGSIMEVDGDNITLNLSVTQETEGGAAVAVTGLGENAIKVNVKVTEGTKYTLRIANKSGTTYKDHAANLDMLASDQTVQITGKREGSIFRVESILIYRFE</sequence>
<evidence type="ECO:0000256" key="1">
    <source>
        <dbReference type="SAM" id="MobiDB-lite"/>
    </source>
</evidence>
<keyword evidence="2" id="KW-0812">Transmembrane</keyword>
<feature type="transmembrane region" description="Helical" evidence="2">
    <location>
        <begin position="102"/>
        <end position="123"/>
    </location>
</feature>
<reference evidence="4 5" key="1">
    <citation type="submission" date="2020-09" db="EMBL/GenBank/DDBJ databases">
        <title>Paenibacillus sp. strain PR3 16S rRNA gene Genome sequencing and assembly.</title>
        <authorList>
            <person name="Kim J."/>
        </authorList>
    </citation>
    <scope>NUCLEOTIDE SEQUENCE [LARGE SCALE GENOMIC DNA]</scope>
    <source>
        <strain evidence="4 5">PR3</strain>
    </source>
</reference>
<dbReference type="InterPro" id="IPR053150">
    <property type="entry name" value="Teicoplanin_resist-assoc"/>
</dbReference>
<keyword evidence="2" id="KW-0472">Membrane</keyword>
<feature type="transmembrane region" description="Helical" evidence="2">
    <location>
        <begin position="159"/>
        <end position="176"/>
    </location>
</feature>